<keyword evidence="3" id="KW-1185">Reference proteome</keyword>
<reference evidence="2" key="1">
    <citation type="journal article" date="2020" name="Stud. Mycol.">
        <title>101 Dothideomycetes genomes: a test case for predicting lifestyles and emergence of pathogens.</title>
        <authorList>
            <person name="Haridas S."/>
            <person name="Albert R."/>
            <person name="Binder M."/>
            <person name="Bloem J."/>
            <person name="Labutti K."/>
            <person name="Salamov A."/>
            <person name="Andreopoulos B."/>
            <person name="Baker S."/>
            <person name="Barry K."/>
            <person name="Bills G."/>
            <person name="Bluhm B."/>
            <person name="Cannon C."/>
            <person name="Castanera R."/>
            <person name="Culley D."/>
            <person name="Daum C."/>
            <person name="Ezra D."/>
            <person name="Gonzalez J."/>
            <person name="Henrissat B."/>
            <person name="Kuo A."/>
            <person name="Liang C."/>
            <person name="Lipzen A."/>
            <person name="Lutzoni F."/>
            <person name="Magnuson J."/>
            <person name="Mondo S."/>
            <person name="Nolan M."/>
            <person name="Ohm R."/>
            <person name="Pangilinan J."/>
            <person name="Park H.-J."/>
            <person name="Ramirez L."/>
            <person name="Alfaro M."/>
            <person name="Sun H."/>
            <person name="Tritt A."/>
            <person name="Yoshinaga Y."/>
            <person name="Zwiers L.-H."/>
            <person name="Turgeon B."/>
            <person name="Goodwin S."/>
            <person name="Spatafora J."/>
            <person name="Crous P."/>
            <person name="Grigoriev I."/>
        </authorList>
    </citation>
    <scope>NUCLEOTIDE SEQUENCE</scope>
    <source>
        <strain evidence="2">CBS 107.79</strain>
    </source>
</reference>
<evidence type="ECO:0000313" key="3">
    <source>
        <dbReference type="Proteomes" id="UP000800036"/>
    </source>
</evidence>
<proteinExistence type="predicted"/>
<accession>A0A6A5VJY0</accession>
<dbReference type="EMBL" id="ML976668">
    <property type="protein sequence ID" value="KAF1976032.1"/>
    <property type="molecule type" value="Genomic_DNA"/>
</dbReference>
<protein>
    <submittedName>
        <fullName evidence="2">Uncharacterized protein</fullName>
    </submittedName>
</protein>
<dbReference type="Proteomes" id="UP000800036">
    <property type="component" value="Unassembled WGS sequence"/>
</dbReference>
<keyword evidence="1" id="KW-0812">Transmembrane</keyword>
<name>A0A6A5VJY0_9PLEO</name>
<gene>
    <name evidence="2" type="ORF">BU23DRAFT_59491</name>
</gene>
<evidence type="ECO:0000313" key="2">
    <source>
        <dbReference type="EMBL" id="KAF1976032.1"/>
    </source>
</evidence>
<feature type="transmembrane region" description="Helical" evidence="1">
    <location>
        <begin position="61"/>
        <end position="81"/>
    </location>
</feature>
<keyword evidence="1" id="KW-0472">Membrane</keyword>
<feature type="transmembrane region" description="Helical" evidence="1">
    <location>
        <begin position="26"/>
        <end position="49"/>
    </location>
</feature>
<evidence type="ECO:0000256" key="1">
    <source>
        <dbReference type="SAM" id="Phobius"/>
    </source>
</evidence>
<organism evidence="2 3">
    <name type="scientific">Bimuria novae-zelandiae CBS 107.79</name>
    <dbReference type="NCBI Taxonomy" id="1447943"/>
    <lineage>
        <taxon>Eukaryota</taxon>
        <taxon>Fungi</taxon>
        <taxon>Dikarya</taxon>
        <taxon>Ascomycota</taxon>
        <taxon>Pezizomycotina</taxon>
        <taxon>Dothideomycetes</taxon>
        <taxon>Pleosporomycetidae</taxon>
        <taxon>Pleosporales</taxon>
        <taxon>Massarineae</taxon>
        <taxon>Didymosphaeriaceae</taxon>
        <taxon>Bimuria</taxon>
    </lineage>
</organism>
<sequence length="96" mass="11423">MRDPCMARLRHGDQPRKQRKGVLGRACIRVFLMALVWFGLVLVLGYHFFWSHGFSGVLLRVHSVGGLFWFLDLVGCWIWIWRRLRYTLDRIVHVVQ</sequence>
<keyword evidence="1" id="KW-1133">Transmembrane helix</keyword>
<dbReference type="AlphaFoldDB" id="A0A6A5VJY0"/>